<sequence>MKSKMNYLLKLSAIVCGVIFLILKYLKGSGSLLDNWELITEAAGYSAIFTLVYEKFIWRIDPLIKIPKLEKEYDGIIKYEFNGSRGTKNVDIEISQTLTTINISIKSNEITSNSITSELIEENNQFVLYYTYITHPKNEFSDINPIQYGTSKLLVDNKDEFHGIYWTTSKTKGDIYFKSK</sequence>
<keyword evidence="1" id="KW-0472">Membrane</keyword>
<protein>
    <recommendedName>
        <fullName evidence="2">CD-NTase-associated protein 15 domain-containing protein</fullName>
    </recommendedName>
</protein>
<evidence type="ECO:0000259" key="2">
    <source>
        <dbReference type="Pfam" id="PF18153"/>
    </source>
</evidence>
<keyword evidence="1" id="KW-0812">Transmembrane</keyword>
<dbReference type="OrthoDB" id="2080616at2"/>
<dbReference type="AlphaFoldDB" id="A0A1M5R1R1"/>
<dbReference type="InterPro" id="IPR041208">
    <property type="entry name" value="Cap15"/>
</dbReference>
<dbReference type="STRING" id="1121321.SAMN04488530_1263"/>
<feature type="domain" description="CD-NTase-associated protein 15" evidence="2">
    <location>
        <begin position="65"/>
        <end position="178"/>
    </location>
</feature>
<evidence type="ECO:0000313" key="4">
    <source>
        <dbReference type="Proteomes" id="UP000243255"/>
    </source>
</evidence>
<dbReference type="Pfam" id="PF18153">
    <property type="entry name" value="Cap15_CD_rec"/>
    <property type="match status" value="1"/>
</dbReference>
<keyword evidence="4" id="KW-1185">Reference proteome</keyword>
<proteinExistence type="predicted"/>
<dbReference type="Proteomes" id="UP000243255">
    <property type="component" value="Unassembled WGS sequence"/>
</dbReference>
<accession>A0A1M5R1R1</accession>
<dbReference type="EMBL" id="FQWX01000026">
    <property type="protein sequence ID" value="SHH19980.1"/>
    <property type="molecule type" value="Genomic_DNA"/>
</dbReference>
<organism evidence="3 4">
    <name type="scientific">Asaccharospora irregularis DSM 2635</name>
    <dbReference type="NCBI Taxonomy" id="1121321"/>
    <lineage>
        <taxon>Bacteria</taxon>
        <taxon>Bacillati</taxon>
        <taxon>Bacillota</taxon>
        <taxon>Clostridia</taxon>
        <taxon>Peptostreptococcales</taxon>
        <taxon>Peptostreptococcaceae</taxon>
        <taxon>Asaccharospora</taxon>
    </lineage>
</organism>
<name>A0A1M5R1R1_9FIRM</name>
<evidence type="ECO:0000256" key="1">
    <source>
        <dbReference type="SAM" id="Phobius"/>
    </source>
</evidence>
<keyword evidence="1" id="KW-1133">Transmembrane helix</keyword>
<feature type="transmembrane region" description="Helical" evidence="1">
    <location>
        <begin position="7"/>
        <end position="26"/>
    </location>
</feature>
<dbReference type="RefSeq" id="WP_073126796.1">
    <property type="nucleotide sequence ID" value="NZ_FQWX01000026.1"/>
</dbReference>
<feature type="transmembrane region" description="Helical" evidence="1">
    <location>
        <begin position="38"/>
        <end position="58"/>
    </location>
</feature>
<evidence type="ECO:0000313" key="3">
    <source>
        <dbReference type="EMBL" id="SHH19980.1"/>
    </source>
</evidence>
<reference evidence="4" key="1">
    <citation type="submission" date="2016-11" db="EMBL/GenBank/DDBJ databases">
        <authorList>
            <person name="Varghese N."/>
            <person name="Submissions S."/>
        </authorList>
    </citation>
    <scope>NUCLEOTIDE SEQUENCE [LARGE SCALE GENOMIC DNA]</scope>
    <source>
        <strain evidence="4">DSM 2635</strain>
    </source>
</reference>
<gene>
    <name evidence="3" type="ORF">SAMN04488530_1263</name>
</gene>